<dbReference type="AlphaFoldDB" id="A0A512JIT8"/>
<comment type="caution">
    <text evidence="1">The sequence shown here is derived from an EMBL/GenBank/DDBJ whole genome shotgun (WGS) entry which is preliminary data.</text>
</comment>
<accession>A0A512JIT8</accession>
<organism evidence="1 2">
    <name type="scientific">Methylobacterium gnaphalii</name>
    <dbReference type="NCBI Taxonomy" id="1010610"/>
    <lineage>
        <taxon>Bacteria</taxon>
        <taxon>Pseudomonadati</taxon>
        <taxon>Pseudomonadota</taxon>
        <taxon>Alphaproteobacteria</taxon>
        <taxon>Hyphomicrobiales</taxon>
        <taxon>Methylobacteriaceae</taxon>
        <taxon>Methylobacterium</taxon>
    </lineage>
</organism>
<protein>
    <submittedName>
        <fullName evidence="1">Uncharacterized protein</fullName>
    </submittedName>
</protein>
<dbReference type="EMBL" id="BJZV01000007">
    <property type="protein sequence ID" value="GEP09866.1"/>
    <property type="molecule type" value="Genomic_DNA"/>
</dbReference>
<dbReference type="RefSeq" id="WP_147046161.1">
    <property type="nucleotide sequence ID" value="NZ_BJZV01000007.1"/>
</dbReference>
<gene>
    <name evidence="1" type="ORF">MGN01_17110</name>
</gene>
<reference evidence="1 2" key="1">
    <citation type="submission" date="2019-07" db="EMBL/GenBank/DDBJ databases">
        <title>Whole genome shotgun sequence of Methylobacterium gnaphalii NBRC 107716.</title>
        <authorList>
            <person name="Hosoyama A."/>
            <person name="Uohara A."/>
            <person name="Ohji S."/>
            <person name="Ichikawa N."/>
        </authorList>
    </citation>
    <scope>NUCLEOTIDE SEQUENCE [LARGE SCALE GENOMIC DNA]</scope>
    <source>
        <strain evidence="1 2">NBRC 107716</strain>
    </source>
</reference>
<evidence type="ECO:0000313" key="2">
    <source>
        <dbReference type="Proteomes" id="UP000321750"/>
    </source>
</evidence>
<proteinExistence type="predicted"/>
<evidence type="ECO:0000313" key="1">
    <source>
        <dbReference type="EMBL" id="GEP09866.1"/>
    </source>
</evidence>
<sequence>MAASADRLATLFTDLDKVLAVLATPEFQIDELKLRLANNDRCKAQLHKPNRNYTALDLTAIECGLRSRLSDATARLEAGQAREAA</sequence>
<name>A0A512JIT8_9HYPH</name>
<keyword evidence="2" id="KW-1185">Reference proteome</keyword>
<dbReference type="Proteomes" id="UP000321750">
    <property type="component" value="Unassembled WGS sequence"/>
</dbReference>
<dbReference type="OrthoDB" id="9952908at2"/>